<proteinExistence type="inferred from homology"/>
<evidence type="ECO:0000313" key="11">
    <source>
        <dbReference type="Proteomes" id="UP001139054"/>
    </source>
</evidence>
<dbReference type="GO" id="GO:0006107">
    <property type="term" value="P:oxaloacetate metabolic process"/>
    <property type="evidence" value="ECO:0007669"/>
    <property type="project" value="TreeGrafter"/>
</dbReference>
<evidence type="ECO:0000256" key="4">
    <source>
        <dbReference type="ARBA" id="ARBA00022842"/>
    </source>
</evidence>
<dbReference type="RefSeq" id="WP_128929687.1">
    <property type="nucleotide sequence ID" value="NZ_JAKLTY010000014.1"/>
</dbReference>
<feature type="binding site" evidence="5">
    <location>
        <position position="125"/>
    </location>
    <ligand>
        <name>substrate</name>
    </ligand>
</feature>
<dbReference type="InterPro" id="IPR005000">
    <property type="entry name" value="Aldolase/citrate-lyase_domain"/>
</dbReference>
<evidence type="ECO:0000259" key="7">
    <source>
        <dbReference type="Pfam" id="PF03328"/>
    </source>
</evidence>
<feature type="binding site" evidence="6">
    <location>
        <position position="125"/>
    </location>
    <ligand>
        <name>Mg(2+)</name>
        <dbReference type="ChEBI" id="CHEBI:18420"/>
    </ligand>
</feature>
<feature type="binding site" evidence="5">
    <location>
        <position position="64"/>
    </location>
    <ligand>
        <name>substrate</name>
    </ligand>
</feature>
<keyword evidence="8" id="KW-0456">Lyase</keyword>
<comment type="similarity">
    <text evidence="2">Belongs to the HpcH/HpaI aldolase family.</text>
</comment>
<dbReference type="PIRSF" id="PIRSF015582">
    <property type="entry name" value="Cit_lyase_B"/>
    <property type="match status" value="1"/>
</dbReference>
<keyword evidence="10" id="KW-1185">Reference proteome</keyword>
<sequence length="289" mass="31172">MYRSLLYVPASSERFIAKSALCGADAIILDLEDSVAPAQKEGARNRLASSIKRCAAAGADIWVRINRPLSAAVRDIEASVLGGAKGILITKVEGAEHVRLLLEVAERTERDHDRREPLQAIAVIESVKILAKADDIARAHERVIGLMGGSEDLALSMGANPTHEALKIPKMLVHMAAAGAGKYSFGLFGSVADYKDVRLMRELAEEAFGHGVTGATCVHPSVVPILNNAFAPSDADVARAQLIIETARQQTERGVGAYSLEGRMVDEPVVERARQLLERARRHRRADAS</sequence>
<dbReference type="GO" id="GO:0000287">
    <property type="term" value="F:magnesium ion binding"/>
    <property type="evidence" value="ECO:0007669"/>
    <property type="project" value="TreeGrafter"/>
</dbReference>
<dbReference type="SUPFAM" id="SSF51621">
    <property type="entry name" value="Phosphoenolpyruvate/pyruvate domain"/>
    <property type="match status" value="1"/>
</dbReference>
<dbReference type="InterPro" id="IPR015813">
    <property type="entry name" value="Pyrv/PenolPyrv_kinase-like_dom"/>
</dbReference>
<evidence type="ECO:0000256" key="2">
    <source>
        <dbReference type="ARBA" id="ARBA00005568"/>
    </source>
</evidence>
<dbReference type="InterPro" id="IPR040442">
    <property type="entry name" value="Pyrv_kinase-like_dom_sf"/>
</dbReference>
<evidence type="ECO:0000256" key="1">
    <source>
        <dbReference type="ARBA" id="ARBA00001946"/>
    </source>
</evidence>
<dbReference type="Gene3D" id="3.20.20.60">
    <property type="entry name" value="Phosphoenolpyruvate-binding domains"/>
    <property type="match status" value="1"/>
</dbReference>
<dbReference type="InterPro" id="IPR011206">
    <property type="entry name" value="Citrate_lyase_beta/mcl1/mcl2"/>
</dbReference>
<dbReference type="PANTHER" id="PTHR32308:SF10">
    <property type="entry name" value="CITRATE LYASE SUBUNIT BETA"/>
    <property type="match status" value="1"/>
</dbReference>
<dbReference type="GO" id="GO:0016829">
    <property type="term" value="F:lyase activity"/>
    <property type="evidence" value="ECO:0007669"/>
    <property type="project" value="UniProtKB-KW"/>
</dbReference>
<feature type="binding site" evidence="6">
    <location>
        <position position="152"/>
    </location>
    <ligand>
        <name>Mg(2+)</name>
        <dbReference type="ChEBI" id="CHEBI:18420"/>
    </ligand>
</feature>
<dbReference type="AlphaFoldDB" id="A0A9X1RD36"/>
<name>A0A9X1RD36_9BRAD</name>
<dbReference type="EMBL" id="JAKLTY010000014">
    <property type="protein sequence ID" value="MCG2629322.1"/>
    <property type="molecule type" value="Genomic_DNA"/>
</dbReference>
<dbReference type="Proteomes" id="UP001139054">
    <property type="component" value="Unassembled WGS sequence"/>
</dbReference>
<evidence type="ECO:0000256" key="6">
    <source>
        <dbReference type="PIRSR" id="PIRSR015582-2"/>
    </source>
</evidence>
<keyword evidence="4 6" id="KW-0460">Magnesium</keyword>
<dbReference type="PANTHER" id="PTHR32308">
    <property type="entry name" value="LYASE BETA SUBUNIT, PUTATIVE (AFU_ORTHOLOGUE AFUA_4G13030)-RELATED"/>
    <property type="match status" value="1"/>
</dbReference>
<comment type="caution">
    <text evidence="8">The sequence shown here is derived from an EMBL/GenBank/DDBJ whole genome shotgun (WGS) entry which is preliminary data.</text>
</comment>
<reference evidence="8" key="1">
    <citation type="submission" date="2022-01" db="EMBL/GenBank/DDBJ databases">
        <title>Genome sequnece data of strain Bradyrhizobium sp. nov.</title>
        <authorList>
            <person name="Zhang J."/>
        </authorList>
    </citation>
    <scope>NUCLEOTIDE SEQUENCE</scope>
    <source>
        <strain evidence="9">WYCCWR 12774</strain>
        <strain evidence="8">WYCCWR 13023</strain>
    </source>
</reference>
<comment type="cofactor">
    <cofactor evidence="1">
        <name>Mg(2+)</name>
        <dbReference type="ChEBI" id="CHEBI:18420"/>
    </cofactor>
</comment>
<evidence type="ECO:0000313" key="10">
    <source>
        <dbReference type="Proteomes" id="UP001139012"/>
    </source>
</evidence>
<evidence type="ECO:0000256" key="5">
    <source>
        <dbReference type="PIRSR" id="PIRSR015582-1"/>
    </source>
</evidence>
<dbReference type="Pfam" id="PF03328">
    <property type="entry name" value="HpcH_HpaI"/>
    <property type="match status" value="1"/>
</dbReference>
<protein>
    <submittedName>
        <fullName evidence="8">CoA ester lyase</fullName>
    </submittedName>
</protein>
<gene>
    <name evidence="9" type="ORF">L6637_28100</name>
    <name evidence="8" type="ORF">L6654_22045</name>
</gene>
<evidence type="ECO:0000256" key="3">
    <source>
        <dbReference type="ARBA" id="ARBA00022723"/>
    </source>
</evidence>
<dbReference type="EMBL" id="JAKLUA010000011">
    <property type="protein sequence ID" value="MCG2670836.1"/>
    <property type="molecule type" value="Genomic_DNA"/>
</dbReference>
<feature type="domain" description="HpcH/HpaI aldolase/citrate lyase" evidence="7">
    <location>
        <begin position="3"/>
        <end position="220"/>
    </location>
</feature>
<keyword evidence="3 6" id="KW-0479">Metal-binding</keyword>
<organism evidence="8 11">
    <name type="scientific">Bradyrhizobium zhengyangense</name>
    <dbReference type="NCBI Taxonomy" id="2911009"/>
    <lineage>
        <taxon>Bacteria</taxon>
        <taxon>Pseudomonadati</taxon>
        <taxon>Pseudomonadota</taxon>
        <taxon>Alphaproteobacteria</taxon>
        <taxon>Hyphomicrobiales</taxon>
        <taxon>Nitrobacteraceae</taxon>
        <taxon>Bradyrhizobium</taxon>
    </lineage>
</organism>
<dbReference type="Proteomes" id="UP001139012">
    <property type="component" value="Unassembled WGS sequence"/>
</dbReference>
<evidence type="ECO:0000313" key="9">
    <source>
        <dbReference type="EMBL" id="MCG2670836.1"/>
    </source>
</evidence>
<accession>A0A9X1RD36</accession>
<evidence type="ECO:0000313" key="8">
    <source>
        <dbReference type="EMBL" id="MCG2629322.1"/>
    </source>
</evidence>